<dbReference type="EMBL" id="WIGN01000689">
    <property type="protein sequence ID" value="KAF6785537.1"/>
    <property type="molecule type" value="Genomic_DNA"/>
</dbReference>
<accession>A0A8H6MIE3</accession>
<proteinExistence type="predicted"/>
<name>A0A8H6MIE3_9PEZI</name>
<dbReference type="Proteomes" id="UP000652219">
    <property type="component" value="Unassembled WGS sequence"/>
</dbReference>
<evidence type="ECO:0000313" key="1">
    <source>
        <dbReference type="EMBL" id="KAF6785537.1"/>
    </source>
</evidence>
<organism evidence="1 2">
    <name type="scientific">Colletotrichum sojae</name>
    <dbReference type="NCBI Taxonomy" id="2175907"/>
    <lineage>
        <taxon>Eukaryota</taxon>
        <taxon>Fungi</taxon>
        <taxon>Dikarya</taxon>
        <taxon>Ascomycota</taxon>
        <taxon>Pezizomycotina</taxon>
        <taxon>Sordariomycetes</taxon>
        <taxon>Hypocreomycetidae</taxon>
        <taxon>Glomerellales</taxon>
        <taxon>Glomerellaceae</taxon>
        <taxon>Colletotrichum</taxon>
        <taxon>Colletotrichum orchidearum species complex</taxon>
    </lineage>
</organism>
<comment type="caution">
    <text evidence="1">The sequence shown here is derived from an EMBL/GenBank/DDBJ whole genome shotgun (WGS) entry which is preliminary data.</text>
</comment>
<evidence type="ECO:0000313" key="2">
    <source>
        <dbReference type="Proteomes" id="UP000652219"/>
    </source>
</evidence>
<dbReference type="AlphaFoldDB" id="A0A8H6MIE3"/>
<keyword evidence="2" id="KW-1185">Reference proteome</keyword>
<gene>
    <name evidence="1" type="ORF">CSOJ01_15588</name>
</gene>
<sequence length="345" mass="37768">MFRPWYNDPQPDFAGAARYNNVQAGNRVNINNFNAYPRNFGGLGLGGGLGDGGGINGLGSDGIRTAPIFSQGPGLHDFAHLFNLASPGPALYADGRLRNRLTVLMPDGGRVLLDRDVMHDMLPRTRNAVPGAFFAVPEFLREYDHGLGGNIGFDPRGFEQAFAAAAAFVFRYVEMLCRPPFAGQQQQQGGLGFGFGGGVGSNNSNYPGFDLFARPRYLLANARDRVGTVHEIFWHVFLLCCVLDQDRALGCSEPLARSIGEFLVEFAPRVEAFMPPGAAQFLFVGYARIFRETPFESQVLRELWDVMDVVDQTSLRNLIGPQLARGGMGSNAHRVWTALRHLGLV</sequence>
<reference evidence="1 2" key="1">
    <citation type="journal article" date="2020" name="Phytopathology">
        <title>Genome Sequence Resources of Colletotrichum truncatum, C. plurivorum, C. musicola, and C. sojae: Four Species Pathogenic to Soybean (Glycine max).</title>
        <authorList>
            <person name="Rogerio F."/>
            <person name="Boufleur T.R."/>
            <person name="Ciampi-Guillardi M."/>
            <person name="Sukno S.A."/>
            <person name="Thon M.R."/>
            <person name="Massola Junior N.S."/>
            <person name="Baroncelli R."/>
        </authorList>
    </citation>
    <scope>NUCLEOTIDE SEQUENCE [LARGE SCALE GENOMIC DNA]</scope>
    <source>
        <strain evidence="1 2">LFN0009</strain>
    </source>
</reference>
<protein>
    <submittedName>
        <fullName evidence="1">Uncharacterized protein</fullName>
    </submittedName>
</protein>